<evidence type="ECO:0000313" key="1">
    <source>
        <dbReference type="EMBL" id="TKI72023.1"/>
    </source>
</evidence>
<dbReference type="Proteomes" id="UP000308744">
    <property type="component" value="Unassembled WGS sequence"/>
</dbReference>
<dbReference type="EMBL" id="SZPU01000010">
    <property type="protein sequence ID" value="TKI72023.1"/>
    <property type="molecule type" value="Genomic_DNA"/>
</dbReference>
<proteinExistence type="predicted"/>
<accession>A0A4V5TMT9</accession>
<keyword evidence="2" id="KW-1185">Reference proteome</keyword>
<reference evidence="1 2" key="1">
    <citation type="submission" date="2019-04" db="EMBL/GenBank/DDBJ databases">
        <title>Lysinibacillus genome sequencing.</title>
        <authorList>
            <person name="Dunlap C."/>
        </authorList>
    </citation>
    <scope>NUCLEOTIDE SEQUENCE [LARGE SCALE GENOMIC DNA]</scope>
    <source>
        <strain evidence="1 2">CCTCC AB 2010389</strain>
    </source>
</reference>
<name>A0A4V5TMT9_9BACI</name>
<dbReference type="AlphaFoldDB" id="A0A4V5TMT9"/>
<dbReference type="RefSeq" id="WP_107893745.1">
    <property type="nucleotide sequence ID" value="NZ_PYWM01000001.1"/>
</dbReference>
<evidence type="ECO:0000313" key="2">
    <source>
        <dbReference type="Proteomes" id="UP000308744"/>
    </source>
</evidence>
<gene>
    <name evidence="1" type="ORF">FC756_03170</name>
</gene>
<sequence>MKRFAQILYEQAHWIFEADEKPEFAPDIVLVDITGRNDIQEGWDYNRETGEFTAPIVPEPTPIEPQPTVEEMQAQTLLNTEYLVSRSELGLGGN</sequence>
<comment type="caution">
    <text evidence="1">The sequence shown here is derived from an EMBL/GenBank/DDBJ whole genome shotgun (WGS) entry which is preliminary data.</text>
</comment>
<protein>
    <submittedName>
        <fullName evidence="1">Uncharacterized protein</fullName>
    </submittedName>
</protein>
<organism evidence="1 2">
    <name type="scientific">Lysinibacillus mangiferihumi</name>
    <dbReference type="NCBI Taxonomy" id="1130819"/>
    <lineage>
        <taxon>Bacteria</taxon>
        <taxon>Bacillati</taxon>
        <taxon>Bacillota</taxon>
        <taxon>Bacilli</taxon>
        <taxon>Bacillales</taxon>
        <taxon>Bacillaceae</taxon>
        <taxon>Lysinibacillus</taxon>
    </lineage>
</organism>